<dbReference type="PANTHER" id="PTHR36388">
    <property type="entry name" value="OS02G0469000 PROTEIN"/>
    <property type="match status" value="1"/>
</dbReference>
<evidence type="ECO:0000313" key="1">
    <source>
        <dbReference type="EMBL" id="KAH7574972.1"/>
    </source>
</evidence>
<accession>A0ABQ8IE83</accession>
<dbReference type="PANTHER" id="PTHR36388:SF1">
    <property type="entry name" value="OS02G0469000 PROTEIN"/>
    <property type="match status" value="1"/>
</dbReference>
<dbReference type="EMBL" id="JAFEMO010000002">
    <property type="protein sequence ID" value="KAH7574972.1"/>
    <property type="molecule type" value="Genomic_DNA"/>
</dbReference>
<proteinExistence type="predicted"/>
<organism evidence="1 2">
    <name type="scientific">Xanthoceras sorbifolium</name>
    <dbReference type="NCBI Taxonomy" id="99658"/>
    <lineage>
        <taxon>Eukaryota</taxon>
        <taxon>Viridiplantae</taxon>
        <taxon>Streptophyta</taxon>
        <taxon>Embryophyta</taxon>
        <taxon>Tracheophyta</taxon>
        <taxon>Spermatophyta</taxon>
        <taxon>Magnoliopsida</taxon>
        <taxon>eudicotyledons</taxon>
        <taxon>Gunneridae</taxon>
        <taxon>Pentapetalae</taxon>
        <taxon>rosids</taxon>
        <taxon>malvids</taxon>
        <taxon>Sapindales</taxon>
        <taxon>Sapindaceae</taxon>
        <taxon>Xanthoceroideae</taxon>
        <taxon>Xanthoceras</taxon>
    </lineage>
</organism>
<comment type="caution">
    <text evidence="1">The sequence shown here is derived from an EMBL/GenBank/DDBJ whole genome shotgun (WGS) entry which is preliminary data.</text>
</comment>
<name>A0ABQ8IE83_9ROSI</name>
<gene>
    <name evidence="1" type="ORF">JRO89_XS02G0028000</name>
</gene>
<sequence>MAVEDDMTEGSISSLIVDSLDSNRSGDVLSSEDLAWVDSCLIKDAEISDSNWNALKDALLEIADSQPESFSYSAVRIESSPEGTDMEILPSSEEAEAARFPVRNDDDDVSANLKSGKIMDSYQINKKIISQLLEDDPTETFVADPFLQSYKYGERVSEVFDSGLKNYDLLAVEMEPLSDDIFKVWDLGVPAEEDELIKQLKKALVDTSLKSIPSALDDLGASKDFKDDSLDNLIAGIADLSLNPNSS</sequence>
<evidence type="ECO:0000313" key="2">
    <source>
        <dbReference type="Proteomes" id="UP000827721"/>
    </source>
</evidence>
<reference evidence="1 2" key="1">
    <citation type="submission" date="2021-02" db="EMBL/GenBank/DDBJ databases">
        <title>Plant Genome Project.</title>
        <authorList>
            <person name="Zhang R.-G."/>
        </authorList>
    </citation>
    <scope>NUCLEOTIDE SEQUENCE [LARGE SCALE GENOMIC DNA]</scope>
    <source>
        <tissue evidence="1">Leaves</tissue>
    </source>
</reference>
<keyword evidence="2" id="KW-1185">Reference proteome</keyword>
<dbReference type="Proteomes" id="UP000827721">
    <property type="component" value="Unassembled WGS sequence"/>
</dbReference>
<protein>
    <submittedName>
        <fullName evidence="1">Uncharacterized protein</fullName>
    </submittedName>
</protein>